<dbReference type="InterPro" id="IPR055163">
    <property type="entry name" value="ALK/LTK-like_GRD"/>
</dbReference>
<accession>A0ABR2K9N3</accession>
<keyword evidence="12" id="KW-0829">Tyrosine-protein kinase</keyword>
<keyword evidence="19" id="KW-1185">Reference proteome</keyword>
<evidence type="ECO:0000256" key="16">
    <source>
        <dbReference type="SAM" id="MobiDB-lite"/>
    </source>
</evidence>
<keyword evidence="15" id="KW-0325">Glycoprotein</keyword>
<dbReference type="EC" id="2.7.10.1" evidence="2"/>
<evidence type="ECO:0000256" key="14">
    <source>
        <dbReference type="ARBA" id="ARBA00023170"/>
    </source>
</evidence>
<keyword evidence="11" id="KW-0472">Membrane</keyword>
<comment type="subcellular location">
    <subcellularLocation>
        <location evidence="1">Cell membrane</location>
        <topology evidence="1">Single-pass type I membrane protein</topology>
    </subcellularLocation>
</comment>
<protein>
    <recommendedName>
        <fullName evidence="2">receptor protein-tyrosine kinase</fullName>
        <ecNumber evidence="2">2.7.10.1</ecNumber>
    </recommendedName>
</protein>
<keyword evidence="14" id="KW-0675">Receptor</keyword>
<comment type="caution">
    <text evidence="18">The sequence shown here is derived from an EMBL/GenBank/DDBJ whole genome shotgun (WGS) entry which is preliminary data.</text>
</comment>
<evidence type="ECO:0000256" key="8">
    <source>
        <dbReference type="ARBA" id="ARBA00022777"/>
    </source>
</evidence>
<proteinExistence type="predicted"/>
<evidence type="ECO:0000313" key="18">
    <source>
        <dbReference type="EMBL" id="KAK8887622.1"/>
    </source>
</evidence>
<evidence type="ECO:0000256" key="13">
    <source>
        <dbReference type="ARBA" id="ARBA00023157"/>
    </source>
</evidence>
<evidence type="ECO:0000256" key="4">
    <source>
        <dbReference type="ARBA" id="ARBA00022679"/>
    </source>
</evidence>
<keyword evidence="8" id="KW-0418">Kinase</keyword>
<feature type="domain" description="ALK/LTK-like glycine-rich" evidence="17">
    <location>
        <begin position="526"/>
        <end position="776"/>
    </location>
</feature>
<organism evidence="18 19">
    <name type="scientific">Tritrichomonas musculus</name>
    <dbReference type="NCBI Taxonomy" id="1915356"/>
    <lineage>
        <taxon>Eukaryota</taxon>
        <taxon>Metamonada</taxon>
        <taxon>Parabasalia</taxon>
        <taxon>Tritrichomonadida</taxon>
        <taxon>Tritrichomonadidae</taxon>
        <taxon>Tritrichomonas</taxon>
    </lineage>
</organism>
<keyword evidence="7" id="KW-0547">Nucleotide-binding</keyword>
<keyword evidence="4" id="KW-0808">Transferase</keyword>
<keyword evidence="10" id="KW-1133">Transmembrane helix</keyword>
<keyword evidence="3" id="KW-1003">Cell membrane</keyword>
<evidence type="ECO:0000256" key="12">
    <source>
        <dbReference type="ARBA" id="ARBA00023137"/>
    </source>
</evidence>
<feature type="region of interest" description="Disordered" evidence="16">
    <location>
        <begin position="320"/>
        <end position="346"/>
    </location>
</feature>
<evidence type="ECO:0000256" key="5">
    <source>
        <dbReference type="ARBA" id="ARBA00022692"/>
    </source>
</evidence>
<evidence type="ECO:0000256" key="11">
    <source>
        <dbReference type="ARBA" id="ARBA00023136"/>
    </source>
</evidence>
<evidence type="ECO:0000256" key="9">
    <source>
        <dbReference type="ARBA" id="ARBA00022840"/>
    </source>
</evidence>
<evidence type="ECO:0000313" key="19">
    <source>
        <dbReference type="Proteomes" id="UP001470230"/>
    </source>
</evidence>
<keyword evidence="6" id="KW-0732">Signal</keyword>
<reference evidence="18 19" key="1">
    <citation type="submission" date="2024-04" db="EMBL/GenBank/DDBJ databases">
        <title>Tritrichomonas musculus Genome.</title>
        <authorList>
            <person name="Alves-Ferreira E."/>
            <person name="Grigg M."/>
            <person name="Lorenzi H."/>
            <person name="Galac M."/>
        </authorList>
    </citation>
    <scope>NUCLEOTIDE SEQUENCE [LARGE SCALE GENOMIC DNA]</scope>
    <source>
        <strain evidence="18 19">EAF2021</strain>
    </source>
</reference>
<evidence type="ECO:0000256" key="3">
    <source>
        <dbReference type="ARBA" id="ARBA00022475"/>
    </source>
</evidence>
<evidence type="ECO:0000256" key="6">
    <source>
        <dbReference type="ARBA" id="ARBA00022729"/>
    </source>
</evidence>
<evidence type="ECO:0000256" key="10">
    <source>
        <dbReference type="ARBA" id="ARBA00022989"/>
    </source>
</evidence>
<dbReference type="EMBL" id="JAPFFF010000006">
    <property type="protein sequence ID" value="KAK8887622.1"/>
    <property type="molecule type" value="Genomic_DNA"/>
</dbReference>
<gene>
    <name evidence="18" type="ORF">M9Y10_038674</name>
</gene>
<keyword evidence="9" id="KW-0067">ATP-binding</keyword>
<evidence type="ECO:0000259" key="17">
    <source>
        <dbReference type="Pfam" id="PF12810"/>
    </source>
</evidence>
<dbReference type="Pfam" id="PF12810">
    <property type="entry name" value="ALK_LTK_GRD"/>
    <property type="match status" value="1"/>
</dbReference>
<evidence type="ECO:0000256" key="7">
    <source>
        <dbReference type="ARBA" id="ARBA00022741"/>
    </source>
</evidence>
<evidence type="ECO:0000256" key="1">
    <source>
        <dbReference type="ARBA" id="ARBA00004251"/>
    </source>
</evidence>
<evidence type="ECO:0000256" key="15">
    <source>
        <dbReference type="ARBA" id="ARBA00023180"/>
    </source>
</evidence>
<name>A0ABR2K9N3_9EUKA</name>
<keyword evidence="5" id="KW-0812">Transmembrane</keyword>
<sequence length="777" mass="88081">MSKNRAESFDQEQYFDITDNDDFENDDLVKFQHDSKTINFYYSQLTKYSKRIRDEYLFSNVNNLFPQEIREFQEKYQLLPESIDSFFQLLHKNYNIGEDLILTYIQCIDLLKISKFLKVRKLFFNINQYIKSQYIDVDFVVQMIEYEIKMHKETNNYDIEILEEVESSLINKINECLTNEKFKKLPIEIIFRVVKQCSPDSIDSDKLFEIIVSSLSKFCVLFQFLNLQKLSDDRLDELCKMYSKSNESTQHCFDYLKCNLNLINEINDRKKNLEKMNNEQQNKFQGQLDDSKKLIIEQQDKMKEMESKIELLQNRFNDSEKANSELKSQLDESKEKNKEQKDKMKDMESKIELLQNQVNDSNNVNSEQLNKMKDMESKINEKLSKQDEIISKYQIEIEKLQQILKNQEYVMKSYELKGSIIANVDSNQIIRGSINIDGKENILDKISSKYILNTNKSSKLGEQEYENGKNIKSLAQEFSFIQLPGTYYIHAIIYNTIGQFKELISEPLITKEKPIFKFSYTGNVQSIKLIPGKYLIEVWGAEGGVNNSQVYNGKFSGYSGKGGYSVGTLNLKDETTLYVYVGGSSNSNEGGWNGGGSASKEGAGGGGSTDISLYGNEGSSEWKSDDHLYSRIIVAGGGGGSSNTSYKQWKGGCGGGLNGESNGYGGIHGGSQNKGYQFGFGESNTNKEYLNSGGGGGWYGGYAANFDNWWGHGGGGGSGFVYNSSSASNYPNKCKLNNSFYLENSNSICGNEEIPTILGNGKETGHKGNGFAKITPL</sequence>
<keyword evidence="13" id="KW-1015">Disulfide bond</keyword>
<dbReference type="Proteomes" id="UP001470230">
    <property type="component" value="Unassembled WGS sequence"/>
</dbReference>
<evidence type="ECO:0000256" key="2">
    <source>
        <dbReference type="ARBA" id="ARBA00011902"/>
    </source>
</evidence>